<keyword evidence="11" id="KW-1185">Reference proteome</keyword>
<evidence type="ECO:0000313" key="11">
    <source>
        <dbReference type="Proteomes" id="UP000290289"/>
    </source>
</evidence>
<keyword evidence="6" id="KW-0506">mRNA capping</keyword>
<name>A0A498KIL1_MALDO</name>
<protein>
    <recommendedName>
        <fullName evidence="1">mRNA (guanine-N(7))-methyltransferase</fullName>
        <ecNumber evidence="1">2.1.1.56</ecNumber>
    </recommendedName>
</protein>
<dbReference type="EC" id="2.1.1.56" evidence="1"/>
<dbReference type="GO" id="GO:0005634">
    <property type="term" value="C:nucleus"/>
    <property type="evidence" value="ECO:0007669"/>
    <property type="project" value="TreeGrafter"/>
</dbReference>
<dbReference type="PANTHER" id="PTHR12189:SF3">
    <property type="entry name" value="MRNA (GUANINE-N(7))-METHYLTRANSFERASE"/>
    <property type="match status" value="1"/>
</dbReference>
<gene>
    <name evidence="10" type="ORF">DVH24_005311</name>
</gene>
<dbReference type="PANTHER" id="PTHR12189">
    <property type="entry name" value="MRNA GUANINE-7- METHYLTRANSFERASE"/>
    <property type="match status" value="1"/>
</dbReference>
<dbReference type="InterPro" id="IPR004971">
    <property type="entry name" value="mRNA_G-N7_MeTrfase_dom"/>
</dbReference>
<dbReference type="EMBL" id="RDQH01000327">
    <property type="protein sequence ID" value="RXI07538.1"/>
    <property type="molecule type" value="Genomic_DNA"/>
</dbReference>
<organism evidence="10 11">
    <name type="scientific">Malus domestica</name>
    <name type="common">Apple</name>
    <name type="synonym">Pyrus malus</name>
    <dbReference type="NCBI Taxonomy" id="3750"/>
    <lineage>
        <taxon>Eukaryota</taxon>
        <taxon>Viridiplantae</taxon>
        <taxon>Streptophyta</taxon>
        <taxon>Embryophyta</taxon>
        <taxon>Tracheophyta</taxon>
        <taxon>Spermatophyta</taxon>
        <taxon>Magnoliopsida</taxon>
        <taxon>eudicotyledons</taxon>
        <taxon>Gunneridae</taxon>
        <taxon>Pentapetalae</taxon>
        <taxon>rosids</taxon>
        <taxon>fabids</taxon>
        <taxon>Rosales</taxon>
        <taxon>Rosaceae</taxon>
        <taxon>Amygdaloideae</taxon>
        <taxon>Maleae</taxon>
        <taxon>Malus</taxon>
    </lineage>
</organism>
<keyword evidence="6" id="KW-0507">mRNA processing</keyword>
<evidence type="ECO:0000256" key="2">
    <source>
        <dbReference type="ARBA" id="ARBA00022603"/>
    </source>
</evidence>
<feature type="region of interest" description="Disordered" evidence="8">
    <location>
        <begin position="238"/>
        <end position="262"/>
    </location>
</feature>
<evidence type="ECO:0000256" key="8">
    <source>
        <dbReference type="SAM" id="MobiDB-lite"/>
    </source>
</evidence>
<sequence>MYIKCRSYPVHKAPALRREDVEMHLKDKANTADLVCCLQNLQLCFQTEEKARKLLLNVSSLLKPRGYFFGITPDSSTIWEIVVANLTLWSYRAKYQKNVEAYHNRSGGMKPNIVPNCIRSENYMITFEVEEEKLAREAGLEYVEIQNLTEFYDDNRAQFAGMIMNSCSNLVDPRGRLLPRSYDVLGLYTTFIFQKPDPDITPPLMTPVLHDVTYIQDEEASILKREWQVPVTTIWRDDEKSVPVEPPPGLGKISEQKGILGPGPAELRFSEAL</sequence>
<evidence type="ECO:0000256" key="7">
    <source>
        <dbReference type="ARBA" id="ARBA00044712"/>
    </source>
</evidence>
<dbReference type="SUPFAM" id="SSF53335">
    <property type="entry name" value="S-adenosyl-L-methionine-dependent methyltransferases"/>
    <property type="match status" value="1"/>
</dbReference>
<evidence type="ECO:0000256" key="6">
    <source>
        <dbReference type="ARBA" id="ARBA00023042"/>
    </source>
</evidence>
<proteinExistence type="predicted"/>
<feature type="domain" description="MRNA cap 0 methyltransferase" evidence="9">
    <location>
        <begin position="1"/>
        <end position="196"/>
    </location>
</feature>
<evidence type="ECO:0000256" key="1">
    <source>
        <dbReference type="ARBA" id="ARBA00011926"/>
    </source>
</evidence>
<dbReference type="STRING" id="3750.A0A498KIL1"/>
<dbReference type="InterPro" id="IPR039753">
    <property type="entry name" value="RG7MT1"/>
</dbReference>
<evidence type="ECO:0000313" key="10">
    <source>
        <dbReference type="EMBL" id="RXI07538.1"/>
    </source>
</evidence>
<dbReference type="Proteomes" id="UP000290289">
    <property type="component" value="Chromosome 1"/>
</dbReference>
<dbReference type="AlphaFoldDB" id="A0A498KIL1"/>
<keyword evidence="5" id="KW-0694">RNA-binding</keyword>
<evidence type="ECO:0000256" key="4">
    <source>
        <dbReference type="ARBA" id="ARBA00022691"/>
    </source>
</evidence>
<accession>A0A498KIL1</accession>
<keyword evidence="2" id="KW-0489">Methyltransferase</keyword>
<evidence type="ECO:0000256" key="5">
    <source>
        <dbReference type="ARBA" id="ARBA00022884"/>
    </source>
</evidence>
<dbReference type="InterPro" id="IPR029063">
    <property type="entry name" value="SAM-dependent_MTases_sf"/>
</dbReference>
<dbReference type="GO" id="GO:0004482">
    <property type="term" value="F:mRNA 5'-cap (guanine-N7-)-methyltransferase activity"/>
    <property type="evidence" value="ECO:0007669"/>
    <property type="project" value="UniProtKB-EC"/>
</dbReference>
<reference evidence="10 11" key="1">
    <citation type="submission" date="2018-10" db="EMBL/GenBank/DDBJ databases">
        <title>A high-quality apple genome assembly.</title>
        <authorList>
            <person name="Hu J."/>
        </authorList>
    </citation>
    <scope>NUCLEOTIDE SEQUENCE [LARGE SCALE GENOMIC DNA]</scope>
    <source>
        <strain evidence="11">cv. HFTH1</strain>
        <tissue evidence="10">Young leaf</tissue>
    </source>
</reference>
<comment type="catalytic activity">
    <reaction evidence="7">
        <text>a 5'-end (5'-triphosphoguanosine)-ribonucleoside in mRNA + S-adenosyl-L-methionine = a 5'-end (N(7)-methyl 5'-triphosphoguanosine)-ribonucleoside in mRNA + S-adenosyl-L-homocysteine</text>
        <dbReference type="Rhea" id="RHEA:67008"/>
        <dbReference type="Rhea" id="RHEA-COMP:17166"/>
        <dbReference type="Rhea" id="RHEA-COMP:17167"/>
        <dbReference type="ChEBI" id="CHEBI:57856"/>
        <dbReference type="ChEBI" id="CHEBI:59789"/>
        <dbReference type="ChEBI" id="CHEBI:156461"/>
        <dbReference type="ChEBI" id="CHEBI:167617"/>
        <dbReference type="EC" id="2.1.1.56"/>
    </reaction>
</comment>
<dbReference type="PROSITE" id="PS51562">
    <property type="entry name" value="RNA_CAP0_MT"/>
    <property type="match status" value="1"/>
</dbReference>
<dbReference type="Pfam" id="PF03291">
    <property type="entry name" value="mRNA_G-N7_MeTrfase"/>
    <property type="match status" value="1"/>
</dbReference>
<keyword evidence="3" id="KW-0808">Transferase</keyword>
<dbReference type="GO" id="GO:0003723">
    <property type="term" value="F:RNA binding"/>
    <property type="evidence" value="ECO:0007669"/>
    <property type="project" value="UniProtKB-KW"/>
</dbReference>
<keyword evidence="4" id="KW-0949">S-adenosyl-L-methionine</keyword>
<evidence type="ECO:0000259" key="9">
    <source>
        <dbReference type="PROSITE" id="PS51562"/>
    </source>
</evidence>
<comment type="caution">
    <text evidence="10">The sequence shown here is derived from an EMBL/GenBank/DDBJ whole genome shotgun (WGS) entry which is preliminary data.</text>
</comment>
<evidence type="ECO:0000256" key="3">
    <source>
        <dbReference type="ARBA" id="ARBA00022679"/>
    </source>
</evidence>
<dbReference type="Gene3D" id="3.40.50.150">
    <property type="entry name" value="Vaccinia Virus protein VP39"/>
    <property type="match status" value="1"/>
</dbReference>